<keyword evidence="4" id="KW-0808">Transferase</keyword>
<keyword evidence="3 7" id="KW-0762">Sugar transport</keyword>
<dbReference type="SUPFAM" id="SSF51261">
    <property type="entry name" value="Duplicated hybrid motif"/>
    <property type="match status" value="1"/>
</dbReference>
<proteinExistence type="predicted"/>
<evidence type="ECO:0000256" key="1">
    <source>
        <dbReference type="ARBA" id="ARBA00004496"/>
    </source>
</evidence>
<dbReference type="PROSITE" id="PS51093">
    <property type="entry name" value="PTS_EIIA_TYPE_1"/>
    <property type="match status" value="1"/>
</dbReference>
<dbReference type="Gene3D" id="2.70.70.10">
    <property type="entry name" value="Glucose Permease (Domain IIA)"/>
    <property type="match status" value="1"/>
</dbReference>
<comment type="subcellular location">
    <subcellularLocation>
        <location evidence="1">Cytoplasm</location>
    </subcellularLocation>
</comment>
<dbReference type="Proteomes" id="UP000829401">
    <property type="component" value="Chromosome"/>
</dbReference>
<dbReference type="NCBIfam" id="TIGR00830">
    <property type="entry name" value="PTBA"/>
    <property type="match status" value="1"/>
</dbReference>
<accession>T0BFV8</accession>
<keyword evidence="2" id="KW-0813">Transport</keyword>
<keyword evidence="8" id="KW-1185">Reference proteome</keyword>
<evidence type="ECO:0000256" key="6">
    <source>
        <dbReference type="ARBA" id="ARBA00022777"/>
    </source>
</evidence>
<sequence length="172" mass="18616">MFKNLFRRTPSDDAQPAKEVTIYAPIDGEMVPLEDVEDPVFAQRMVGDGLAIRPSSETVVAPVQGTVTQLFPTGHAVGITTAQGLELLIHIGIDTVELKGEGFTKLVEQGAKIEVGTPLIRLQLDKLAGTAKSLVTPVIVTNMQRVQELHKSSASHVEARKSWLLKVIPQEG</sequence>
<dbReference type="PROSITE" id="PS00371">
    <property type="entry name" value="PTS_EIIA_TYPE_1_HIS"/>
    <property type="match status" value="1"/>
</dbReference>
<organism evidence="7 8">
    <name type="scientific">Alicyclobacillus acidoterrestris (strain ATCC 49025 / DSM 3922 / CIP 106132 / NCIMB 13137 / GD3B)</name>
    <dbReference type="NCBI Taxonomy" id="1356854"/>
    <lineage>
        <taxon>Bacteria</taxon>
        <taxon>Bacillati</taxon>
        <taxon>Bacillota</taxon>
        <taxon>Bacilli</taxon>
        <taxon>Bacillales</taxon>
        <taxon>Alicyclobacillaceae</taxon>
        <taxon>Alicyclobacillus</taxon>
    </lineage>
</organism>
<evidence type="ECO:0000256" key="3">
    <source>
        <dbReference type="ARBA" id="ARBA00022597"/>
    </source>
</evidence>
<evidence type="ECO:0000313" key="7">
    <source>
        <dbReference type="EMBL" id="UNO50088.1"/>
    </source>
</evidence>
<keyword evidence="6" id="KW-0418">Kinase</keyword>
<dbReference type="GO" id="GO:0009401">
    <property type="term" value="P:phosphoenolpyruvate-dependent sugar phosphotransferase system"/>
    <property type="evidence" value="ECO:0007669"/>
    <property type="project" value="UniProtKB-KW"/>
</dbReference>
<dbReference type="OrthoDB" id="92465at2"/>
<reference evidence="8" key="1">
    <citation type="journal article" date="2022" name="G3 (Bethesda)">
        <title>Unveiling the complete genome sequence of Alicyclobacillus acidoterrestris DSM 3922T, a taint-producing strain.</title>
        <authorList>
            <person name="Leonardo I.C."/>
            <person name="Barreto Crespo M.T."/>
            <person name="Gaspar F.B."/>
        </authorList>
    </citation>
    <scope>NUCLEOTIDE SEQUENCE [LARGE SCALE GENOMIC DNA]</scope>
    <source>
        <strain evidence="8">DSM 3922</strain>
    </source>
</reference>
<dbReference type="GO" id="GO:0005737">
    <property type="term" value="C:cytoplasm"/>
    <property type="evidence" value="ECO:0007669"/>
    <property type="project" value="UniProtKB-SubCell"/>
</dbReference>
<dbReference type="AlphaFoldDB" id="T0BFV8"/>
<evidence type="ECO:0000256" key="2">
    <source>
        <dbReference type="ARBA" id="ARBA00022448"/>
    </source>
</evidence>
<dbReference type="GO" id="GO:0016301">
    <property type="term" value="F:kinase activity"/>
    <property type="evidence" value="ECO:0007669"/>
    <property type="project" value="UniProtKB-KW"/>
</dbReference>
<dbReference type="Pfam" id="PF00358">
    <property type="entry name" value="PTS_EIIA_1"/>
    <property type="match status" value="1"/>
</dbReference>
<evidence type="ECO:0000256" key="5">
    <source>
        <dbReference type="ARBA" id="ARBA00022683"/>
    </source>
</evidence>
<accession>A0A9E6ZIV7</accession>
<dbReference type="EMBL" id="CP080467">
    <property type="protein sequence ID" value="UNO50088.1"/>
    <property type="molecule type" value="Genomic_DNA"/>
</dbReference>
<evidence type="ECO:0000313" key="8">
    <source>
        <dbReference type="Proteomes" id="UP000829401"/>
    </source>
</evidence>
<dbReference type="RefSeq" id="WP_021297939.1">
    <property type="nucleotide sequence ID" value="NZ_AURB01000165.1"/>
</dbReference>
<dbReference type="InterPro" id="IPR001127">
    <property type="entry name" value="PTS_EIIA_1_perm"/>
</dbReference>
<keyword evidence="5" id="KW-0598">Phosphotransferase system</keyword>
<name>T0BFV8_ALIAG</name>
<dbReference type="PANTHER" id="PTHR45008">
    <property type="entry name" value="PTS SYSTEM GLUCOSE-SPECIFIC EIIA COMPONENT"/>
    <property type="match status" value="1"/>
</dbReference>
<dbReference type="KEGG" id="aaco:K1I37_06255"/>
<evidence type="ECO:0000256" key="4">
    <source>
        <dbReference type="ARBA" id="ARBA00022679"/>
    </source>
</evidence>
<gene>
    <name evidence="7" type="ORF">K1I37_06255</name>
</gene>
<dbReference type="InterPro" id="IPR050890">
    <property type="entry name" value="PTS_EIIA_component"/>
</dbReference>
<dbReference type="eggNOG" id="COG2190">
    <property type="taxonomic scope" value="Bacteria"/>
</dbReference>
<protein>
    <submittedName>
        <fullName evidence="7">PTS glucose transporter subunit IIA</fullName>
    </submittedName>
</protein>
<dbReference type="FunFam" id="2.70.70.10:FF:000001">
    <property type="entry name" value="PTS system glucose-specific IIA component"/>
    <property type="match status" value="1"/>
</dbReference>
<dbReference type="InterPro" id="IPR011055">
    <property type="entry name" value="Dup_hybrid_motif"/>
</dbReference>
<dbReference type="STRING" id="1356854.N007_13905"/>
<dbReference type="PANTHER" id="PTHR45008:SF1">
    <property type="entry name" value="PTS SYSTEM GLUCOSE-SPECIFIC EIIA COMPONENT"/>
    <property type="match status" value="1"/>
</dbReference>